<dbReference type="Proteomes" id="UP001432322">
    <property type="component" value="Unassembled WGS sequence"/>
</dbReference>
<evidence type="ECO:0000313" key="3">
    <source>
        <dbReference type="Proteomes" id="UP001432322"/>
    </source>
</evidence>
<dbReference type="EMBL" id="BTSY01000003">
    <property type="protein sequence ID" value="GMT17199.1"/>
    <property type="molecule type" value="Genomic_DNA"/>
</dbReference>
<feature type="domain" description="Endonuclease/exonuclease/phosphatase" evidence="1">
    <location>
        <begin position="25"/>
        <end position="132"/>
    </location>
</feature>
<dbReference type="GO" id="GO:0003824">
    <property type="term" value="F:catalytic activity"/>
    <property type="evidence" value="ECO:0007669"/>
    <property type="project" value="InterPro"/>
</dbReference>
<evidence type="ECO:0000259" key="1">
    <source>
        <dbReference type="Pfam" id="PF14529"/>
    </source>
</evidence>
<sequence length="490" mass="55909">LIIPGFECLTVDIFPRSRTQTRDCLRIIVVYRAPNSPSPSLTPFIDYLYEVTSCSHPSIIVGDFNYANIDWYTYHCPTLSVTPFLDLITQGSFNQYVNFPTRGNNILDLLLCNSPIIKNVKPDIPLSDHTGIAFTINSLIEKDRVSPPSRDYSNADWASINNQIALHNWTLSLMGKTISEAYSFFSNFVNELISIYVPLKKTKHNNGLPKYLSILYERLQRYHSAAPNSDLAHSLRIRFDKALKTFEINRELRAVQSGNTNTFFKYCKARFKSNNASLPGIIDNTGKTLLSDKDKAHAFSRFFSKVQTNPLSAPLSPPLLCDSRFDLPSILPEQILLAISQLIPKCAVLHLGRLKNRSKYMLNDLAIASSNNVRDLGVHFSNGLNFGYHITQITRKTRSMCNLMLRSFHTNSSNTLIGLVNRLENVQREFTRRVLKRSQHPPLSYPNRLKLFEIETLEYRRALRDLQFLHDSIHRHALVDATNLYTLAPL</sequence>
<dbReference type="InterPro" id="IPR005135">
    <property type="entry name" value="Endo/exonuclease/phosphatase"/>
</dbReference>
<reference evidence="2" key="1">
    <citation type="submission" date="2023-10" db="EMBL/GenBank/DDBJ databases">
        <title>Genome assembly of Pristionchus species.</title>
        <authorList>
            <person name="Yoshida K."/>
            <person name="Sommer R.J."/>
        </authorList>
    </citation>
    <scope>NUCLEOTIDE SEQUENCE</scope>
    <source>
        <strain evidence="2">RS5133</strain>
    </source>
</reference>
<proteinExistence type="predicted"/>
<dbReference type="PANTHER" id="PTHR21459:SF2">
    <property type="entry name" value="PROTEIN CBG08968"/>
    <property type="match status" value="1"/>
</dbReference>
<evidence type="ECO:0000313" key="2">
    <source>
        <dbReference type="EMBL" id="GMT17199.1"/>
    </source>
</evidence>
<name>A0AAV5VH73_9BILA</name>
<dbReference type="AlphaFoldDB" id="A0AAV5VH73"/>
<gene>
    <name evidence="2" type="ORF">PFISCL1PPCAC_8496</name>
</gene>
<dbReference type="SUPFAM" id="SSF56219">
    <property type="entry name" value="DNase I-like"/>
    <property type="match status" value="1"/>
</dbReference>
<organism evidence="2 3">
    <name type="scientific">Pristionchus fissidentatus</name>
    <dbReference type="NCBI Taxonomy" id="1538716"/>
    <lineage>
        <taxon>Eukaryota</taxon>
        <taxon>Metazoa</taxon>
        <taxon>Ecdysozoa</taxon>
        <taxon>Nematoda</taxon>
        <taxon>Chromadorea</taxon>
        <taxon>Rhabditida</taxon>
        <taxon>Rhabditina</taxon>
        <taxon>Diplogasteromorpha</taxon>
        <taxon>Diplogasteroidea</taxon>
        <taxon>Neodiplogasteridae</taxon>
        <taxon>Pristionchus</taxon>
    </lineage>
</organism>
<dbReference type="InterPro" id="IPR036691">
    <property type="entry name" value="Endo/exonu/phosph_ase_sf"/>
</dbReference>
<keyword evidence="3" id="KW-1185">Reference proteome</keyword>
<protein>
    <recommendedName>
        <fullName evidence="1">Endonuclease/exonuclease/phosphatase domain-containing protein</fullName>
    </recommendedName>
</protein>
<feature type="non-terminal residue" evidence="2">
    <location>
        <position position="1"/>
    </location>
</feature>
<dbReference type="PANTHER" id="PTHR21459">
    <property type="entry name" value="PROTEIN CBG08968"/>
    <property type="match status" value="1"/>
</dbReference>
<dbReference type="PRINTS" id="PR01345">
    <property type="entry name" value="CERVTRCPTASE"/>
</dbReference>
<dbReference type="Pfam" id="PF14529">
    <property type="entry name" value="Exo_endo_phos_2"/>
    <property type="match status" value="1"/>
</dbReference>
<dbReference type="Gene3D" id="3.60.10.10">
    <property type="entry name" value="Endonuclease/exonuclease/phosphatase"/>
    <property type="match status" value="1"/>
</dbReference>
<feature type="non-terminal residue" evidence="2">
    <location>
        <position position="490"/>
    </location>
</feature>
<comment type="caution">
    <text evidence="2">The sequence shown here is derived from an EMBL/GenBank/DDBJ whole genome shotgun (WGS) entry which is preliminary data.</text>
</comment>
<accession>A0AAV5VH73</accession>